<evidence type="ECO:0000256" key="6">
    <source>
        <dbReference type="ARBA" id="ARBA00023136"/>
    </source>
</evidence>
<evidence type="ECO:0000256" key="5">
    <source>
        <dbReference type="ARBA" id="ARBA00023065"/>
    </source>
</evidence>
<keyword evidence="6 8" id="KW-0472">Membrane</keyword>
<dbReference type="EMBL" id="AP011532">
    <property type="protein sequence ID" value="BAI60414.1"/>
    <property type="molecule type" value="Genomic_DNA"/>
</dbReference>
<dbReference type="GO" id="GO:0046933">
    <property type="term" value="F:proton-transporting ATP synthase activity, rotational mechanism"/>
    <property type="evidence" value="ECO:0007669"/>
    <property type="project" value="UniProtKB-UniRule"/>
</dbReference>
<comment type="subunit">
    <text evidence="8">Has multiple subunits with at least A(3), B(3), C, D, E, F, H, I and proteolipid K(x).</text>
</comment>
<dbReference type="Gene3D" id="3.30.2320.30">
    <property type="entry name" value="ATP synthase, E subunit, C-terminal"/>
    <property type="match status" value="1"/>
</dbReference>
<dbReference type="AlphaFoldDB" id="D1YVE2"/>
<dbReference type="GO" id="GO:0005524">
    <property type="term" value="F:ATP binding"/>
    <property type="evidence" value="ECO:0007669"/>
    <property type="project" value="UniProtKB-UniRule"/>
</dbReference>
<evidence type="ECO:0000256" key="7">
    <source>
        <dbReference type="ARBA" id="ARBA00023310"/>
    </source>
</evidence>
<dbReference type="OrthoDB" id="4691at2157"/>
<dbReference type="GO" id="GO:0046961">
    <property type="term" value="F:proton-transporting ATPase activity, rotational mechanism"/>
    <property type="evidence" value="ECO:0007669"/>
    <property type="project" value="InterPro"/>
</dbReference>
<dbReference type="Pfam" id="PF01991">
    <property type="entry name" value="vATP-synt_E"/>
    <property type="match status" value="1"/>
</dbReference>
<dbReference type="GO" id="GO:0033178">
    <property type="term" value="C:proton-transporting two-sector ATPase complex, catalytic domain"/>
    <property type="evidence" value="ECO:0007669"/>
    <property type="project" value="InterPro"/>
</dbReference>
<proteinExistence type="inferred from homology"/>
<comment type="function">
    <text evidence="8">Component of the A-type ATP synthase that produces ATP from ADP in the presence of a proton gradient across the membrane.</text>
</comment>
<evidence type="ECO:0000256" key="4">
    <source>
        <dbReference type="ARBA" id="ARBA00022781"/>
    </source>
</evidence>
<keyword evidence="3 8" id="KW-1003">Cell membrane</keyword>
<reference evidence="9 10" key="1">
    <citation type="journal article" date="2007" name="Appl. Environ. Microbiol.">
        <title>Isolation of key methanogens for global methane emission from rice paddy fields: a novel isolate affiliated with the clone cluster rice cluster I.</title>
        <authorList>
            <person name="Sakai S."/>
            <person name="Imachi H."/>
            <person name="Sekiguchi Y."/>
            <person name="Ohashi A."/>
            <person name="Harada H."/>
            <person name="Kamagata Y."/>
        </authorList>
    </citation>
    <scope>NUCLEOTIDE SEQUENCE [LARGE SCALE GENOMIC DNA]</scope>
    <source>
        <strain evidence="10">DSM 17711 / JCM 13418 / NBRC 101707 / SANAE</strain>
    </source>
</reference>
<dbReference type="STRING" id="304371.MCP_0342"/>
<dbReference type="InterPro" id="IPR002842">
    <property type="entry name" value="ATPase_V1_Esu"/>
</dbReference>
<evidence type="ECO:0000313" key="10">
    <source>
        <dbReference type="Proteomes" id="UP000001882"/>
    </source>
</evidence>
<dbReference type="InterPro" id="IPR038495">
    <property type="entry name" value="ATPase_E_C"/>
</dbReference>
<evidence type="ECO:0000256" key="2">
    <source>
        <dbReference type="ARBA" id="ARBA00022448"/>
    </source>
</evidence>
<name>D1YVE2_METPS</name>
<evidence type="ECO:0000256" key="3">
    <source>
        <dbReference type="ARBA" id="ARBA00022475"/>
    </source>
</evidence>
<reference evidence="9 10" key="2">
    <citation type="journal article" date="2008" name="Int. J. Syst. Evol. Microbiol.">
        <title>Methanocella paludicola gen. nov., sp. nov., a methane-producing archaeon, the first isolate of the lineage 'Rice Cluster I', and proposal of the new archaeal order Methanocellales ord. nov.</title>
        <authorList>
            <person name="Sakai S."/>
            <person name="Imachi H."/>
            <person name="Hanada S."/>
            <person name="Ohashi A."/>
            <person name="Harada H."/>
            <person name="Kamagata Y."/>
        </authorList>
    </citation>
    <scope>NUCLEOTIDE SEQUENCE [LARGE SCALE GENOMIC DNA]</scope>
    <source>
        <strain evidence="10">DSM 17711 / JCM 13418 / NBRC 101707 / SANAE</strain>
    </source>
</reference>
<keyword evidence="5 8" id="KW-0406">Ion transport</keyword>
<keyword evidence="4 8" id="KW-0375">Hydrogen ion transport</keyword>
<dbReference type="InParanoid" id="D1YVE2"/>
<evidence type="ECO:0000256" key="8">
    <source>
        <dbReference type="HAMAP-Rule" id="MF_00311"/>
    </source>
</evidence>
<dbReference type="GO" id="GO:0005886">
    <property type="term" value="C:plasma membrane"/>
    <property type="evidence" value="ECO:0007669"/>
    <property type="project" value="UniProtKB-SubCell"/>
</dbReference>
<dbReference type="Gene3D" id="1.20.5.620">
    <property type="entry name" value="F1F0 ATP synthase subunit B, membrane domain"/>
    <property type="match status" value="1"/>
</dbReference>
<reference evidence="10" key="3">
    <citation type="journal article" date="2011" name="PLoS ONE">
        <title>Genome sequence of a mesophilic hydrogenotrophic methanogen Methanocella paludicola, the first cultivated representative of the order Methanocellales.</title>
        <authorList>
            <person name="Sakai S."/>
            <person name="Takaki Y."/>
            <person name="Shimamura S."/>
            <person name="Sekine M."/>
            <person name="Tajima T."/>
            <person name="Kosugi H."/>
            <person name="Ichikawa N."/>
            <person name="Tasumi E."/>
            <person name="Hiraki A.T."/>
            <person name="Shimizu A."/>
            <person name="Kato Y."/>
            <person name="Nishiko R."/>
            <person name="Mori K."/>
            <person name="Fujita N."/>
            <person name="Imachi H."/>
            <person name="Takai K."/>
        </authorList>
    </citation>
    <scope>NUCLEOTIDE SEQUENCE [LARGE SCALE GENOMIC DNA]</scope>
    <source>
        <strain evidence="10">DSM 17711 / JCM 13418 / NBRC 101707 / SANAE</strain>
    </source>
</reference>
<dbReference type="GeneID" id="8682740"/>
<evidence type="ECO:0000313" key="9">
    <source>
        <dbReference type="EMBL" id="BAI60414.1"/>
    </source>
</evidence>
<dbReference type="GO" id="GO:0042777">
    <property type="term" value="P:proton motive force-driven plasma membrane ATP synthesis"/>
    <property type="evidence" value="ECO:0007669"/>
    <property type="project" value="UniProtKB-UniRule"/>
</dbReference>
<dbReference type="Proteomes" id="UP000001882">
    <property type="component" value="Chromosome"/>
</dbReference>
<evidence type="ECO:0000256" key="1">
    <source>
        <dbReference type="ARBA" id="ARBA00005901"/>
    </source>
</evidence>
<gene>
    <name evidence="9" type="primary">atpE-1</name>
    <name evidence="8" type="synonym">atpE</name>
    <name evidence="9" type="ordered locus">MCP_0342</name>
</gene>
<comment type="subcellular location">
    <subcellularLocation>
        <location evidence="8">Cell membrane</location>
        <topology evidence="8">Peripheral membrane protein</topology>
    </subcellularLocation>
</comment>
<sequence>MGLDRVVKDISDKAEAESRDITARAQAEASVIKKDAEAEAKRAYDAEMARADQAILKMRQRELSSAKLDIKKSKLNAEKDVLQEVRSDLIKRLSAMPKEKKVDILNKLINMARKDVPMGKIYSNAGDAELIKSSGYEYGGNIKCIGGIIVTSMDGSVNLDYTFDSIMEDVWNAQMKPVSDILFGSR</sequence>
<comment type="similarity">
    <text evidence="1 8">Belongs to the V-ATPase E subunit family.</text>
</comment>
<keyword evidence="2 8" id="KW-0813">Transport</keyword>
<keyword evidence="7 8" id="KW-0066">ATP synthesis</keyword>
<dbReference type="HAMAP" id="MF_00311">
    <property type="entry name" value="ATP_synth_E_arch"/>
    <property type="match status" value="1"/>
</dbReference>
<dbReference type="RefSeq" id="WP_012899094.1">
    <property type="nucleotide sequence ID" value="NC_013665.1"/>
</dbReference>
<dbReference type="SUPFAM" id="SSF160527">
    <property type="entry name" value="V-type ATPase subunit E-like"/>
    <property type="match status" value="1"/>
</dbReference>
<organism evidence="9 10">
    <name type="scientific">Methanocella paludicola (strain DSM 17711 / JCM 13418 / NBRC 101707 / SANAE)</name>
    <dbReference type="NCBI Taxonomy" id="304371"/>
    <lineage>
        <taxon>Archaea</taxon>
        <taxon>Methanobacteriati</taxon>
        <taxon>Methanobacteriota</taxon>
        <taxon>Stenosarchaea group</taxon>
        <taxon>Methanomicrobia</taxon>
        <taxon>Methanocellales</taxon>
        <taxon>Methanocellaceae</taxon>
        <taxon>Methanocella</taxon>
    </lineage>
</organism>
<dbReference type="eggNOG" id="arCOG00869">
    <property type="taxonomic scope" value="Archaea"/>
</dbReference>
<keyword evidence="10" id="KW-1185">Reference proteome</keyword>
<protein>
    <recommendedName>
        <fullName evidence="8">A-type ATP synthase subunit E</fullName>
    </recommendedName>
</protein>
<dbReference type="KEGG" id="mpd:MCP_0342"/>
<accession>D1YVE2</accession>